<protein>
    <recommendedName>
        <fullName evidence="6">Transcription antitermination protein NusB</fullName>
    </recommendedName>
    <alternativeName>
        <fullName evidence="6">Antitermination factor NusB</fullName>
    </alternativeName>
</protein>
<keyword evidence="9" id="KW-1185">Reference proteome</keyword>
<keyword evidence="4 6" id="KW-0805">Transcription regulation</keyword>
<dbReference type="NCBIfam" id="NF001223">
    <property type="entry name" value="PRK00202.1-1"/>
    <property type="match status" value="1"/>
</dbReference>
<dbReference type="NCBIfam" id="TIGR01951">
    <property type="entry name" value="nusB"/>
    <property type="match status" value="1"/>
</dbReference>
<dbReference type="Proteomes" id="UP001501577">
    <property type="component" value="Unassembled WGS sequence"/>
</dbReference>
<dbReference type="EMBL" id="BAAAXQ010000063">
    <property type="protein sequence ID" value="GAA3021635.1"/>
    <property type="molecule type" value="Genomic_DNA"/>
</dbReference>
<evidence type="ECO:0000313" key="9">
    <source>
        <dbReference type="Proteomes" id="UP001501577"/>
    </source>
</evidence>
<accession>A0ABN3YDU7</accession>
<keyword evidence="5 6" id="KW-0804">Transcription</keyword>
<dbReference type="HAMAP" id="MF_00073">
    <property type="entry name" value="NusB"/>
    <property type="match status" value="1"/>
</dbReference>
<dbReference type="InterPro" id="IPR006027">
    <property type="entry name" value="NusB_RsmB_TIM44"/>
</dbReference>
<feature type="domain" description="NusB/RsmB/TIM44" evidence="7">
    <location>
        <begin position="8"/>
        <end position="141"/>
    </location>
</feature>
<gene>
    <name evidence="6 8" type="primary">nusB</name>
    <name evidence="8" type="ORF">GCM10019998_17540</name>
</gene>
<evidence type="ECO:0000256" key="5">
    <source>
        <dbReference type="ARBA" id="ARBA00023163"/>
    </source>
</evidence>
<evidence type="ECO:0000256" key="1">
    <source>
        <dbReference type="ARBA" id="ARBA00005952"/>
    </source>
</evidence>
<evidence type="ECO:0000256" key="6">
    <source>
        <dbReference type="HAMAP-Rule" id="MF_00073"/>
    </source>
</evidence>
<dbReference type="PANTHER" id="PTHR11078:SF3">
    <property type="entry name" value="ANTITERMINATION NUSB DOMAIN-CONTAINING PROTEIN"/>
    <property type="match status" value="1"/>
</dbReference>
<dbReference type="PANTHER" id="PTHR11078">
    <property type="entry name" value="N UTILIZATION SUBSTANCE PROTEIN B-RELATED"/>
    <property type="match status" value="1"/>
</dbReference>
<keyword evidence="3 6" id="KW-0694">RNA-binding</keyword>
<evidence type="ECO:0000259" key="7">
    <source>
        <dbReference type="Pfam" id="PF01029"/>
    </source>
</evidence>
<dbReference type="Gene3D" id="1.10.940.10">
    <property type="entry name" value="NusB-like"/>
    <property type="match status" value="1"/>
</dbReference>
<dbReference type="RefSeq" id="WP_068707127.1">
    <property type="nucleotide sequence ID" value="NZ_BAAAXQ010000063.1"/>
</dbReference>
<evidence type="ECO:0000256" key="3">
    <source>
        <dbReference type="ARBA" id="ARBA00022884"/>
    </source>
</evidence>
<dbReference type="InterPro" id="IPR035926">
    <property type="entry name" value="NusB-like_sf"/>
</dbReference>
<sequence>MSKELSRHKIRQKAVQALFPLDVNQVLEKKDAINAVLELEYAEIVDKNQEHFVPAYLDFLVTGVCENKDELDEKIKNHLRKGWRIERLSKMDLIILRIGLFEMLYVEDVPNKVALNEAIELTKTFSDEQSRKFVNGILSAVNAEIEASL</sequence>
<evidence type="ECO:0000256" key="2">
    <source>
        <dbReference type="ARBA" id="ARBA00022814"/>
    </source>
</evidence>
<comment type="function">
    <text evidence="6">Involved in transcription antitermination. Required for transcription of ribosomal RNA (rRNA) genes. Binds specifically to the boxA antiterminator sequence of the ribosomal RNA (rrn) operons.</text>
</comment>
<reference evidence="8 9" key="1">
    <citation type="journal article" date="2019" name="Int. J. Syst. Evol. Microbiol.">
        <title>The Global Catalogue of Microorganisms (GCM) 10K type strain sequencing project: providing services to taxonomists for standard genome sequencing and annotation.</title>
        <authorList>
            <consortium name="The Broad Institute Genomics Platform"/>
            <consortium name="The Broad Institute Genome Sequencing Center for Infectious Disease"/>
            <person name="Wu L."/>
            <person name="Ma J."/>
        </authorList>
    </citation>
    <scope>NUCLEOTIDE SEQUENCE [LARGE SCALE GENOMIC DNA]</scope>
    <source>
        <strain evidence="8 9">JCM 8736</strain>
    </source>
</reference>
<dbReference type="SUPFAM" id="SSF48013">
    <property type="entry name" value="NusB-like"/>
    <property type="match status" value="1"/>
</dbReference>
<name>A0ABN3YDU7_9ENTE</name>
<dbReference type="InterPro" id="IPR011605">
    <property type="entry name" value="NusB_fam"/>
</dbReference>
<organism evidence="8 9">
    <name type="scientific">Tetragenococcus solitarius</name>
    <dbReference type="NCBI Taxonomy" id="71453"/>
    <lineage>
        <taxon>Bacteria</taxon>
        <taxon>Bacillati</taxon>
        <taxon>Bacillota</taxon>
        <taxon>Bacilli</taxon>
        <taxon>Lactobacillales</taxon>
        <taxon>Enterococcaceae</taxon>
        <taxon>Tetragenococcus</taxon>
    </lineage>
</organism>
<comment type="caution">
    <text evidence="8">The sequence shown here is derived from an EMBL/GenBank/DDBJ whole genome shotgun (WGS) entry which is preliminary data.</text>
</comment>
<keyword evidence="2 6" id="KW-0889">Transcription antitermination</keyword>
<dbReference type="Pfam" id="PF01029">
    <property type="entry name" value="NusB"/>
    <property type="match status" value="1"/>
</dbReference>
<comment type="similarity">
    <text evidence="1 6">Belongs to the NusB family.</text>
</comment>
<evidence type="ECO:0000256" key="4">
    <source>
        <dbReference type="ARBA" id="ARBA00023015"/>
    </source>
</evidence>
<proteinExistence type="inferred from homology"/>
<evidence type="ECO:0000313" key="8">
    <source>
        <dbReference type="EMBL" id="GAA3021635.1"/>
    </source>
</evidence>